<protein>
    <recommendedName>
        <fullName evidence="2">SRP9 domain-containing protein</fullName>
    </recommendedName>
</protein>
<organism evidence="1">
    <name type="scientific">Vigna angularis var. angularis</name>
    <dbReference type="NCBI Taxonomy" id="157739"/>
    <lineage>
        <taxon>Eukaryota</taxon>
        <taxon>Viridiplantae</taxon>
        <taxon>Streptophyta</taxon>
        <taxon>Embryophyta</taxon>
        <taxon>Tracheophyta</taxon>
        <taxon>Spermatophyta</taxon>
        <taxon>Magnoliopsida</taxon>
        <taxon>eudicotyledons</taxon>
        <taxon>Gunneridae</taxon>
        <taxon>Pentapetalae</taxon>
        <taxon>rosids</taxon>
        <taxon>fabids</taxon>
        <taxon>Fabales</taxon>
        <taxon>Fabaceae</taxon>
        <taxon>Papilionoideae</taxon>
        <taxon>50 kb inversion clade</taxon>
        <taxon>NPAAA clade</taxon>
        <taxon>indigoferoid/millettioid clade</taxon>
        <taxon>Phaseoleae</taxon>
        <taxon>Vigna</taxon>
    </lineage>
</organism>
<dbReference type="AlphaFoldDB" id="A0A0S3TEW2"/>
<reference evidence="1" key="1">
    <citation type="journal article" date="2015" name="Sci. Rep.">
        <title>The power of single molecule real-time sequencing technology in the de novo assembly of a eukaryotic genome.</title>
        <authorList>
            <person name="Sakai H."/>
            <person name="Naito K."/>
            <person name="Ogiso-Tanaka E."/>
            <person name="Takahashi Y."/>
            <person name="Iseki K."/>
            <person name="Muto C."/>
            <person name="Satou K."/>
            <person name="Teruya K."/>
            <person name="Shiroma A."/>
            <person name="Shimoji M."/>
            <person name="Hirano T."/>
            <person name="Itoh T."/>
            <person name="Kaga A."/>
            <person name="Tomooka N."/>
        </authorList>
    </citation>
    <scope>NUCLEOTIDE SEQUENCE</scope>
</reference>
<accession>A0A0S3TEW2</accession>
<dbReference type="SUPFAM" id="SSF54762">
    <property type="entry name" value="Signal recognition particle alu RNA binding heterodimer, SRP9/14"/>
    <property type="match status" value="1"/>
</dbReference>
<name>A0A0S3TEW2_PHAAN</name>
<dbReference type="Gene3D" id="3.30.720.10">
    <property type="entry name" value="Signal recognition particle alu RNA binding heterodimer, srp9/1"/>
    <property type="match status" value="1"/>
</dbReference>
<dbReference type="GO" id="GO:0008312">
    <property type="term" value="F:7S RNA binding"/>
    <property type="evidence" value="ECO:0007669"/>
    <property type="project" value="InterPro"/>
</dbReference>
<sequence length="112" mass="13077">MKFLLQLYLEQTRYVMKYRHCDGKLVLKVTDNRRLEMNKLSEDVSSFVNCLSLSLIFIGNPGLCGYWLDSSCQGSHPTERGERRSNAREYKQQKNLVANRKMLLSRTNNSQI</sequence>
<dbReference type="InterPro" id="IPR009018">
    <property type="entry name" value="Signal_recog_particle_SRP9/14"/>
</dbReference>
<dbReference type="GO" id="GO:0006614">
    <property type="term" value="P:SRP-dependent cotranslational protein targeting to membrane"/>
    <property type="evidence" value="ECO:0007669"/>
    <property type="project" value="InterPro"/>
</dbReference>
<dbReference type="GO" id="GO:0048500">
    <property type="term" value="C:signal recognition particle"/>
    <property type="evidence" value="ECO:0007669"/>
    <property type="project" value="InterPro"/>
</dbReference>
<dbReference type="EMBL" id="AP015952">
    <property type="protein sequence ID" value="BAU03647.1"/>
    <property type="molecule type" value="Genomic_DNA"/>
</dbReference>
<evidence type="ECO:0008006" key="2">
    <source>
        <dbReference type="Google" id="ProtNLM"/>
    </source>
</evidence>
<evidence type="ECO:0000313" key="1">
    <source>
        <dbReference type="EMBL" id="BAU03647.1"/>
    </source>
</evidence>
<gene>
    <name evidence="1" type="primary">Vigan.UMG149100</name>
    <name evidence="1" type="ORF">VIGAN_UM149100</name>
</gene>
<proteinExistence type="predicted"/>